<proteinExistence type="predicted"/>
<name>A0A7C4GK95_9BACT</name>
<protein>
    <submittedName>
        <fullName evidence="1">Uncharacterized protein</fullName>
    </submittedName>
</protein>
<accession>A0A7C4GK95</accession>
<dbReference type="EMBL" id="DSZY01000025">
    <property type="protein sequence ID" value="HGU40580.1"/>
    <property type="molecule type" value="Genomic_DNA"/>
</dbReference>
<dbReference type="AlphaFoldDB" id="A0A7C4GK95"/>
<organism evidence="1">
    <name type="scientific">Fervidobacterium thailandense</name>
    <dbReference type="NCBI Taxonomy" id="1008305"/>
    <lineage>
        <taxon>Bacteria</taxon>
        <taxon>Thermotogati</taxon>
        <taxon>Thermotogota</taxon>
        <taxon>Thermotogae</taxon>
        <taxon>Thermotogales</taxon>
        <taxon>Fervidobacteriaceae</taxon>
        <taxon>Fervidobacterium</taxon>
    </lineage>
</organism>
<gene>
    <name evidence="1" type="ORF">ENT77_05225</name>
</gene>
<sequence length="31" mass="3110">MGSPIESTADIGSDGTVYVGAGYELYAIGSE</sequence>
<evidence type="ECO:0000313" key="1">
    <source>
        <dbReference type="EMBL" id="HGU40580.1"/>
    </source>
</evidence>
<comment type="caution">
    <text evidence="1">The sequence shown here is derived from an EMBL/GenBank/DDBJ whole genome shotgun (WGS) entry which is preliminary data.</text>
</comment>
<reference evidence="1" key="1">
    <citation type="journal article" date="2020" name="mSystems">
        <title>Genome- and Community-Level Interaction Insights into Carbon Utilization and Element Cycling Functions of Hydrothermarchaeota in Hydrothermal Sediment.</title>
        <authorList>
            <person name="Zhou Z."/>
            <person name="Liu Y."/>
            <person name="Xu W."/>
            <person name="Pan J."/>
            <person name="Luo Z.H."/>
            <person name="Li M."/>
        </authorList>
    </citation>
    <scope>NUCLEOTIDE SEQUENCE [LARGE SCALE GENOMIC DNA]</scope>
    <source>
        <strain evidence="1">SpSt-609</strain>
    </source>
</reference>